<dbReference type="Pfam" id="PF18317">
    <property type="entry name" value="SDH_C"/>
    <property type="match status" value="1"/>
</dbReference>
<dbReference type="EMBL" id="JAUTXT010000009">
    <property type="protein sequence ID" value="KAK3676650.1"/>
    <property type="molecule type" value="Genomic_DNA"/>
</dbReference>
<dbReference type="CDD" id="cd01065">
    <property type="entry name" value="NAD_bind_Shikimate_DH"/>
    <property type="match status" value="1"/>
</dbReference>
<dbReference type="InterPro" id="IPR001381">
    <property type="entry name" value="DHquinase_I"/>
</dbReference>
<comment type="caution">
    <text evidence="3">The sequence shown here is derived from an EMBL/GenBank/DDBJ whole genome shotgun (WGS) entry which is preliminary data.</text>
</comment>
<dbReference type="Gene3D" id="3.40.50.720">
    <property type="entry name" value="NAD(P)-binding Rossmann-like Domain"/>
    <property type="match status" value="1"/>
</dbReference>
<accession>A0AAE0WRW0</accession>
<evidence type="ECO:0000313" key="4">
    <source>
        <dbReference type="Proteomes" id="UP001274830"/>
    </source>
</evidence>
<dbReference type="InterPro" id="IPR013708">
    <property type="entry name" value="Shikimate_DH-bd_N"/>
</dbReference>
<evidence type="ECO:0008006" key="5">
    <source>
        <dbReference type="Google" id="ProtNLM"/>
    </source>
</evidence>
<dbReference type="GO" id="GO:0019632">
    <property type="term" value="P:shikimate metabolic process"/>
    <property type="evidence" value="ECO:0007669"/>
    <property type="project" value="TreeGrafter"/>
</dbReference>
<dbReference type="AlphaFoldDB" id="A0AAE0WRW0"/>
<dbReference type="Pfam" id="PF01487">
    <property type="entry name" value="DHquinase_I"/>
    <property type="match status" value="1"/>
</dbReference>
<evidence type="ECO:0000259" key="1">
    <source>
        <dbReference type="Pfam" id="PF08501"/>
    </source>
</evidence>
<organism evidence="3 4">
    <name type="scientific">Recurvomyces mirabilis</name>
    <dbReference type="NCBI Taxonomy" id="574656"/>
    <lineage>
        <taxon>Eukaryota</taxon>
        <taxon>Fungi</taxon>
        <taxon>Dikarya</taxon>
        <taxon>Ascomycota</taxon>
        <taxon>Pezizomycotina</taxon>
        <taxon>Dothideomycetes</taxon>
        <taxon>Dothideomycetidae</taxon>
        <taxon>Mycosphaerellales</taxon>
        <taxon>Teratosphaeriaceae</taxon>
        <taxon>Recurvomyces</taxon>
    </lineage>
</organism>
<evidence type="ECO:0000313" key="3">
    <source>
        <dbReference type="EMBL" id="KAK3676650.1"/>
    </source>
</evidence>
<reference evidence="3" key="1">
    <citation type="submission" date="2023-07" db="EMBL/GenBank/DDBJ databases">
        <title>Black Yeasts Isolated from many extreme environments.</title>
        <authorList>
            <person name="Coleine C."/>
            <person name="Stajich J.E."/>
            <person name="Selbmann L."/>
        </authorList>
    </citation>
    <scope>NUCLEOTIDE SEQUENCE</scope>
    <source>
        <strain evidence="3">CCFEE 5485</strain>
    </source>
</reference>
<dbReference type="GO" id="GO:0004764">
    <property type="term" value="F:shikimate 3-dehydrogenase (NADP+) activity"/>
    <property type="evidence" value="ECO:0007669"/>
    <property type="project" value="InterPro"/>
</dbReference>
<dbReference type="Pfam" id="PF01202">
    <property type="entry name" value="SKI"/>
    <property type="match status" value="1"/>
</dbReference>
<proteinExistence type="predicted"/>
<feature type="domain" description="SDH C-terminal" evidence="2">
    <location>
        <begin position="729"/>
        <end position="758"/>
    </location>
</feature>
<evidence type="ECO:0000259" key="2">
    <source>
        <dbReference type="Pfam" id="PF18317"/>
    </source>
</evidence>
<dbReference type="InterPro" id="IPR041121">
    <property type="entry name" value="SDH_C"/>
</dbReference>
<dbReference type="Pfam" id="PF08501">
    <property type="entry name" value="Shikimate_dh_N"/>
    <property type="match status" value="1"/>
</dbReference>
<dbReference type="InterPro" id="IPR013785">
    <property type="entry name" value="Aldolase_TIM"/>
</dbReference>
<gene>
    <name evidence="3" type="ORF">LTR78_003425</name>
</gene>
<dbReference type="SUPFAM" id="SSF51735">
    <property type="entry name" value="NAD(P)-binding Rossmann-fold domains"/>
    <property type="match status" value="1"/>
</dbReference>
<dbReference type="InterPro" id="IPR046346">
    <property type="entry name" value="Aminoacid_DH-like_N_sf"/>
</dbReference>
<dbReference type="InterPro" id="IPR022893">
    <property type="entry name" value="Shikimate_DH_fam"/>
</dbReference>
<feature type="domain" description="Shikimate dehydrogenase substrate binding N-terminal" evidence="1">
    <location>
        <begin position="457"/>
        <end position="536"/>
    </location>
</feature>
<keyword evidence="4" id="KW-1185">Reference proteome</keyword>
<dbReference type="Gene3D" id="3.20.20.70">
    <property type="entry name" value="Aldolase class I"/>
    <property type="match status" value="1"/>
</dbReference>
<name>A0AAE0WRW0_9PEZI</name>
<dbReference type="SUPFAM" id="SSF51569">
    <property type="entry name" value="Aldolase"/>
    <property type="match status" value="1"/>
</dbReference>
<dbReference type="Gene3D" id="3.40.50.10860">
    <property type="entry name" value="Leucine Dehydrogenase, chain A, domain 1"/>
    <property type="match status" value="1"/>
</dbReference>
<dbReference type="Gene3D" id="3.40.50.300">
    <property type="entry name" value="P-loop containing nucleotide triphosphate hydrolases"/>
    <property type="match status" value="1"/>
</dbReference>
<protein>
    <recommendedName>
        <fullName evidence="5">Quinate repressor protein</fullName>
    </recommendedName>
</protein>
<dbReference type="PANTHER" id="PTHR21089:SF1">
    <property type="entry name" value="BIFUNCTIONAL 3-DEHYDROQUINATE DEHYDRATASE_SHIKIMATE DEHYDROGENASE, CHLOROPLASTIC"/>
    <property type="match status" value="1"/>
</dbReference>
<sequence>MDNVPIRDRHASIILVGLPGAGKRSLSFIAASYLGWRWISGGLYFHRATGISEKAFLDKFGHEQFQARMLDVVRQMLLQNPQEAVIDCGYASLHEPVHDLLQGYRTTRRVVHILRCYKQISRLDDLSEEALLRMQRPDHALHQCADFTYFNLHDSTAAAVLDDTTASATPHQSFALRSAKCDIESYVDRLLGRIPVKDTGVFSMAGLSLERRARSYVITLKLSDFASSTLDLTSLELCEDAVELKIDTVSNTLLRDTARFVASLRRHMDAELIYTIDTIVMAEARFTTDQLTSLLQFGARVAVDYITVDLEMPDAVLHAMIRNKSSTRLIGHKHFAPALGGGWLDPARSQSLQQSHYASLDVLRFTQEALSRDDNEGVVNFRREARSRVGHIPVIVAYNTGHLGRTSLVTSNVLVPVSPRFFPLNVMDASITEFDLQRATAALFHTYQYDSLIYTMVGDNVLQSRTPQMHNAAYKIHGLLHSFRPLVTSSFEDALHAWYQPDFGGSAVSYPYKEIACRACLETSPHASAIGSVNTVLPLRRSAKLPQQAALVRNTAGEAAGLYGDNSDWYGVYACLREAMSPWNSANIPKATTLVFGAGGTARAAVYALLQIGYRSIFLRNRTQSNAERVAAHFNKWAYDNLGTRSEVVRYLPALQSAWPTGQSLPSVIISCIPASRLNDTTTLPSIWLSNAHGGVAVDFSYAPVDTPLLSLVRRHEATTGQPWSTVDGLQILLEQGMRQFEQMTGRRAPVKTMRHAMYAEDSPE</sequence>
<dbReference type="PANTHER" id="PTHR21089">
    <property type="entry name" value="SHIKIMATE DEHYDROGENASE"/>
    <property type="match status" value="1"/>
</dbReference>
<dbReference type="InterPro" id="IPR031322">
    <property type="entry name" value="Shikimate/glucono_kinase"/>
</dbReference>
<dbReference type="SUPFAM" id="SSF53223">
    <property type="entry name" value="Aminoacid dehydrogenase-like, N-terminal domain"/>
    <property type="match status" value="1"/>
</dbReference>
<dbReference type="InterPro" id="IPR036291">
    <property type="entry name" value="NAD(P)-bd_dom_sf"/>
</dbReference>
<dbReference type="SUPFAM" id="SSF52540">
    <property type="entry name" value="P-loop containing nucleoside triphosphate hydrolases"/>
    <property type="match status" value="1"/>
</dbReference>
<dbReference type="InterPro" id="IPR027417">
    <property type="entry name" value="P-loop_NTPase"/>
</dbReference>
<dbReference type="Proteomes" id="UP001274830">
    <property type="component" value="Unassembled WGS sequence"/>
</dbReference>
<dbReference type="GO" id="GO:0009423">
    <property type="term" value="P:chorismate biosynthetic process"/>
    <property type="evidence" value="ECO:0007669"/>
    <property type="project" value="TreeGrafter"/>
</dbReference>
<dbReference type="GO" id="GO:0003855">
    <property type="term" value="F:3-dehydroquinate dehydratase activity"/>
    <property type="evidence" value="ECO:0007669"/>
    <property type="project" value="InterPro"/>
</dbReference>